<sequence>MEPILEKIADQVCKDKLLEAQLKEQFVVGFDGGWSHRRNANQCIGILIDLLTGYIISFQIIHHGIENSLRVTSTDKNSKTMEKDALELILNEIDSLDLGKFKFVHDCDIQADSLVMKKCRMPKFYMIQITFAKLSKP</sequence>
<protein>
    <recommendedName>
        <fullName evidence="3">DUF4371 domain-containing protein</fullName>
    </recommendedName>
</protein>
<reference evidence="1 2" key="1">
    <citation type="submission" date="2024-04" db="EMBL/GenBank/DDBJ databases">
        <title>Tritrichomonas musculus Genome.</title>
        <authorList>
            <person name="Alves-Ferreira E."/>
            <person name="Grigg M."/>
            <person name="Lorenzi H."/>
            <person name="Galac M."/>
        </authorList>
    </citation>
    <scope>NUCLEOTIDE SEQUENCE [LARGE SCALE GENOMIC DNA]</scope>
    <source>
        <strain evidence="1 2">EAF2021</strain>
    </source>
</reference>
<proteinExistence type="predicted"/>
<gene>
    <name evidence="1" type="ORF">M9Y10_020049</name>
</gene>
<evidence type="ECO:0000313" key="2">
    <source>
        <dbReference type="Proteomes" id="UP001470230"/>
    </source>
</evidence>
<accession>A0ABR2HG18</accession>
<organism evidence="1 2">
    <name type="scientific">Tritrichomonas musculus</name>
    <dbReference type="NCBI Taxonomy" id="1915356"/>
    <lineage>
        <taxon>Eukaryota</taxon>
        <taxon>Metamonada</taxon>
        <taxon>Parabasalia</taxon>
        <taxon>Tritrichomonadida</taxon>
        <taxon>Tritrichomonadidae</taxon>
        <taxon>Tritrichomonas</taxon>
    </lineage>
</organism>
<comment type="caution">
    <text evidence="1">The sequence shown here is derived from an EMBL/GenBank/DDBJ whole genome shotgun (WGS) entry which is preliminary data.</text>
</comment>
<dbReference type="EMBL" id="JAPFFF010000029">
    <property type="protein sequence ID" value="KAK8846048.1"/>
    <property type="molecule type" value="Genomic_DNA"/>
</dbReference>
<dbReference type="Proteomes" id="UP001470230">
    <property type="component" value="Unassembled WGS sequence"/>
</dbReference>
<evidence type="ECO:0000313" key="1">
    <source>
        <dbReference type="EMBL" id="KAK8846048.1"/>
    </source>
</evidence>
<evidence type="ECO:0008006" key="3">
    <source>
        <dbReference type="Google" id="ProtNLM"/>
    </source>
</evidence>
<keyword evidence="2" id="KW-1185">Reference proteome</keyword>
<name>A0ABR2HG18_9EUKA</name>